<dbReference type="PANTHER" id="PTHR30290:SF10">
    <property type="entry name" value="PERIPLASMIC OLIGOPEPTIDE-BINDING PROTEIN-RELATED"/>
    <property type="match status" value="1"/>
</dbReference>
<gene>
    <name evidence="7" type="ORF">SAMN05660662_3317</name>
</gene>
<evidence type="ECO:0000313" key="7">
    <source>
        <dbReference type="EMBL" id="SDF76640.1"/>
    </source>
</evidence>
<dbReference type="InterPro" id="IPR030678">
    <property type="entry name" value="Peptide/Ni-bd"/>
</dbReference>
<comment type="similarity">
    <text evidence="2">Belongs to the bacterial solute-binding protein 5 family.</text>
</comment>
<evidence type="ECO:0000313" key="8">
    <source>
        <dbReference type="Proteomes" id="UP000199406"/>
    </source>
</evidence>
<evidence type="ECO:0000256" key="1">
    <source>
        <dbReference type="ARBA" id="ARBA00004196"/>
    </source>
</evidence>
<dbReference type="GO" id="GO:0043190">
    <property type="term" value="C:ATP-binding cassette (ABC) transporter complex"/>
    <property type="evidence" value="ECO:0007669"/>
    <property type="project" value="InterPro"/>
</dbReference>
<dbReference type="AlphaFoldDB" id="A0A1G7NTU4"/>
<dbReference type="InterPro" id="IPR039424">
    <property type="entry name" value="SBP_5"/>
</dbReference>
<evidence type="ECO:0000259" key="6">
    <source>
        <dbReference type="Pfam" id="PF00496"/>
    </source>
</evidence>
<dbReference type="EMBL" id="FNBT01000006">
    <property type="protein sequence ID" value="SDF76640.1"/>
    <property type="molecule type" value="Genomic_DNA"/>
</dbReference>
<evidence type="ECO:0000256" key="2">
    <source>
        <dbReference type="ARBA" id="ARBA00005695"/>
    </source>
</evidence>
<evidence type="ECO:0000256" key="3">
    <source>
        <dbReference type="ARBA" id="ARBA00022448"/>
    </source>
</evidence>
<name>A0A1G7NTU4_9ACTN</name>
<sequence length="515" mass="55000">MRRTRRIARTTAAAVGAALALTSCSGGGTEADEGSSDSGTLAIATMTAATSMDPANSGGGTIPYFQAVYDTLIKREPDGTYSPMLASAWEYDEARTALTLTLRDDVTFDDGTPLDAEAVKANLERFKEAGGPETAQSQAVASVEAPDPTTVVIRLSAPDPALVNSLTDAFGFIANPAGFGAEEPFATEPDGTGPYELDSDETVIGSTWTFVRNEDYWGEAAPFETMTISVFDNENAIVNGLRTGQLNAAVLQVVDQQVAAESDPNLTLTPQEIDLKLLNLFDRSGEMVPALGDARVRQAINHAIDRETLVEQIQQGRGTATAQLWGVNTPGYVEELDDAYEYDPEQARELLAEAGHADGFAFSLARLPALVPDALAAALQANLADVGITLTWEDTDQSSFVQRTFLQREFPGVVMNGGQPALDWATVAGSILPGLVSNPQGTTDPTIEELSAVVRSGDEAAAEDAAEELNRYIVEQAWFVPLYRMQYMHTTDRTVTVTPQVGLAVPSIYNYQPAS</sequence>
<keyword evidence="3" id="KW-0813">Transport</keyword>
<dbReference type="Gene3D" id="3.10.105.10">
    <property type="entry name" value="Dipeptide-binding Protein, Domain 3"/>
    <property type="match status" value="1"/>
</dbReference>
<proteinExistence type="inferred from homology"/>
<dbReference type="GO" id="GO:1904680">
    <property type="term" value="F:peptide transmembrane transporter activity"/>
    <property type="evidence" value="ECO:0007669"/>
    <property type="project" value="TreeGrafter"/>
</dbReference>
<dbReference type="Proteomes" id="UP000199406">
    <property type="component" value="Unassembled WGS sequence"/>
</dbReference>
<reference evidence="8" key="1">
    <citation type="submission" date="2016-10" db="EMBL/GenBank/DDBJ databases">
        <authorList>
            <person name="Varghese N."/>
            <person name="Submissions S."/>
        </authorList>
    </citation>
    <scope>NUCLEOTIDE SEQUENCE [LARGE SCALE GENOMIC DNA]</scope>
    <source>
        <strain evidence="8">DSM 44268</strain>
    </source>
</reference>
<evidence type="ECO:0000256" key="5">
    <source>
        <dbReference type="SAM" id="SignalP"/>
    </source>
</evidence>
<comment type="subcellular location">
    <subcellularLocation>
        <location evidence="1">Cell envelope</location>
    </subcellularLocation>
</comment>
<keyword evidence="4 5" id="KW-0732">Signal</keyword>
<keyword evidence="8" id="KW-1185">Reference proteome</keyword>
<organism evidence="7 8">
    <name type="scientific">Blastococcus aurantiacus</name>
    <dbReference type="NCBI Taxonomy" id="1550231"/>
    <lineage>
        <taxon>Bacteria</taxon>
        <taxon>Bacillati</taxon>
        <taxon>Actinomycetota</taxon>
        <taxon>Actinomycetes</taxon>
        <taxon>Geodermatophilales</taxon>
        <taxon>Geodermatophilaceae</taxon>
        <taxon>Blastococcus</taxon>
    </lineage>
</organism>
<accession>A0A1G7NTU4</accession>
<dbReference type="PANTHER" id="PTHR30290">
    <property type="entry name" value="PERIPLASMIC BINDING COMPONENT OF ABC TRANSPORTER"/>
    <property type="match status" value="1"/>
</dbReference>
<feature type="signal peptide" evidence="5">
    <location>
        <begin position="1"/>
        <end position="25"/>
    </location>
</feature>
<dbReference type="PROSITE" id="PS51257">
    <property type="entry name" value="PROKAR_LIPOPROTEIN"/>
    <property type="match status" value="1"/>
</dbReference>
<dbReference type="InterPro" id="IPR000914">
    <property type="entry name" value="SBP_5_dom"/>
</dbReference>
<dbReference type="GO" id="GO:0042597">
    <property type="term" value="C:periplasmic space"/>
    <property type="evidence" value="ECO:0007669"/>
    <property type="project" value="UniProtKB-ARBA"/>
</dbReference>
<dbReference type="SUPFAM" id="SSF53850">
    <property type="entry name" value="Periplasmic binding protein-like II"/>
    <property type="match status" value="1"/>
</dbReference>
<protein>
    <submittedName>
        <fullName evidence="7">Peptide/nickel transport system substrate-binding protein</fullName>
    </submittedName>
</protein>
<dbReference type="Gene3D" id="3.40.190.10">
    <property type="entry name" value="Periplasmic binding protein-like II"/>
    <property type="match status" value="1"/>
</dbReference>
<dbReference type="GO" id="GO:0030313">
    <property type="term" value="C:cell envelope"/>
    <property type="evidence" value="ECO:0007669"/>
    <property type="project" value="UniProtKB-SubCell"/>
</dbReference>
<evidence type="ECO:0000256" key="4">
    <source>
        <dbReference type="ARBA" id="ARBA00022729"/>
    </source>
</evidence>
<dbReference type="STRING" id="1550231.SAMN05660662_3317"/>
<feature type="domain" description="Solute-binding protein family 5" evidence="6">
    <location>
        <begin position="81"/>
        <end position="419"/>
    </location>
</feature>
<dbReference type="PIRSF" id="PIRSF002741">
    <property type="entry name" value="MppA"/>
    <property type="match status" value="1"/>
</dbReference>
<dbReference type="Pfam" id="PF00496">
    <property type="entry name" value="SBP_bac_5"/>
    <property type="match status" value="1"/>
</dbReference>
<dbReference type="OrthoDB" id="9803988at2"/>
<dbReference type="GO" id="GO:0015833">
    <property type="term" value="P:peptide transport"/>
    <property type="evidence" value="ECO:0007669"/>
    <property type="project" value="TreeGrafter"/>
</dbReference>
<dbReference type="RefSeq" id="WP_091769111.1">
    <property type="nucleotide sequence ID" value="NZ_FNBT01000006.1"/>
</dbReference>
<feature type="chain" id="PRO_5038901688" evidence="5">
    <location>
        <begin position="26"/>
        <end position="515"/>
    </location>
</feature>